<dbReference type="InterPro" id="IPR039796">
    <property type="entry name" value="MIP18"/>
</dbReference>
<evidence type="ECO:0000256" key="1">
    <source>
        <dbReference type="ARBA" id="ARBA00010381"/>
    </source>
</evidence>
<keyword evidence="5" id="KW-1185">Reference proteome</keyword>
<comment type="similarity">
    <text evidence="1">Belongs to the MIP18 family.</text>
</comment>
<evidence type="ECO:0000259" key="3">
    <source>
        <dbReference type="Pfam" id="PF01883"/>
    </source>
</evidence>
<dbReference type="PANTHER" id="PTHR12377:SF0">
    <property type="entry name" value="CYTOSOLIC IRON-SULFUR ASSEMBLY COMPONENT 2B"/>
    <property type="match status" value="1"/>
</dbReference>
<protein>
    <recommendedName>
        <fullName evidence="3">MIP18 family-like domain-containing protein</fullName>
    </recommendedName>
</protein>
<dbReference type="OMA" id="NQCISAR"/>
<accession>K3WKJ9</accession>
<evidence type="ECO:0000256" key="2">
    <source>
        <dbReference type="ARBA" id="ARBA00022829"/>
    </source>
</evidence>
<dbReference type="FunFam" id="3.30.300.130:FF:000005">
    <property type="entry name" value="Mitotic spindle-associated mmxd complex subunit"/>
    <property type="match status" value="1"/>
</dbReference>
<proteinExistence type="inferred from homology"/>
<dbReference type="PANTHER" id="PTHR12377">
    <property type="entry name" value="CYTOSOLIC IRON-SULFUR ASSEMBLY COMPONENT 2B-RELATED"/>
    <property type="match status" value="1"/>
</dbReference>
<dbReference type="Pfam" id="PF01883">
    <property type="entry name" value="FeS_assembly_P"/>
    <property type="match status" value="1"/>
</dbReference>
<reference evidence="5" key="1">
    <citation type="journal article" date="2010" name="Genome Biol.">
        <title>Genome sequence of the necrotrophic plant pathogen Pythium ultimum reveals original pathogenicity mechanisms and effector repertoire.</title>
        <authorList>
            <person name="Levesque C.A."/>
            <person name="Brouwer H."/>
            <person name="Cano L."/>
            <person name="Hamilton J.P."/>
            <person name="Holt C."/>
            <person name="Huitema E."/>
            <person name="Raffaele S."/>
            <person name="Robideau G.P."/>
            <person name="Thines M."/>
            <person name="Win J."/>
            <person name="Zerillo M.M."/>
            <person name="Beakes G.W."/>
            <person name="Boore J.L."/>
            <person name="Busam D."/>
            <person name="Dumas B."/>
            <person name="Ferriera S."/>
            <person name="Fuerstenberg S.I."/>
            <person name="Gachon C.M."/>
            <person name="Gaulin E."/>
            <person name="Govers F."/>
            <person name="Grenville-Briggs L."/>
            <person name="Horner N."/>
            <person name="Hostetler J."/>
            <person name="Jiang R.H."/>
            <person name="Johnson J."/>
            <person name="Krajaejun T."/>
            <person name="Lin H."/>
            <person name="Meijer H.J."/>
            <person name="Moore B."/>
            <person name="Morris P."/>
            <person name="Phuntmart V."/>
            <person name="Puiu D."/>
            <person name="Shetty J."/>
            <person name="Stajich J.E."/>
            <person name="Tripathy S."/>
            <person name="Wawra S."/>
            <person name="van West P."/>
            <person name="Whitty B.R."/>
            <person name="Coutinho P.M."/>
            <person name="Henrissat B."/>
            <person name="Martin F."/>
            <person name="Thomas P.D."/>
            <person name="Tyler B.M."/>
            <person name="De Vries R.P."/>
            <person name="Kamoun S."/>
            <person name="Yandell M."/>
            <person name="Tisserat N."/>
            <person name="Buell C.R."/>
        </authorList>
    </citation>
    <scope>NUCLEOTIDE SEQUENCE</scope>
    <source>
        <strain evidence="5">DAOM:BR144</strain>
    </source>
</reference>
<dbReference type="AlphaFoldDB" id="K3WKJ9"/>
<dbReference type="GO" id="GO:1990229">
    <property type="term" value="C:iron-sulfur cluster assembly complex"/>
    <property type="evidence" value="ECO:0007669"/>
    <property type="project" value="UniProtKB-ARBA"/>
</dbReference>
<dbReference type="InterPro" id="IPR034904">
    <property type="entry name" value="FSCA_dom_sf"/>
</dbReference>
<evidence type="ECO:0000313" key="5">
    <source>
        <dbReference type="Proteomes" id="UP000019132"/>
    </source>
</evidence>
<dbReference type="Gene3D" id="6.10.250.1280">
    <property type="match status" value="1"/>
</dbReference>
<dbReference type="Gene3D" id="3.30.300.130">
    <property type="entry name" value="Fe-S cluster assembly (FSCA)"/>
    <property type="match status" value="1"/>
</dbReference>
<feature type="domain" description="MIP18 family-like" evidence="3">
    <location>
        <begin position="42"/>
        <end position="116"/>
    </location>
</feature>
<dbReference type="HOGENOM" id="CLU_075876_3_1_1"/>
<organism evidence="4 5">
    <name type="scientific">Globisporangium ultimum (strain ATCC 200006 / CBS 805.95 / DAOM BR144)</name>
    <name type="common">Pythium ultimum</name>
    <dbReference type="NCBI Taxonomy" id="431595"/>
    <lineage>
        <taxon>Eukaryota</taxon>
        <taxon>Sar</taxon>
        <taxon>Stramenopiles</taxon>
        <taxon>Oomycota</taxon>
        <taxon>Peronosporomycetes</taxon>
        <taxon>Pythiales</taxon>
        <taxon>Pythiaceae</taxon>
        <taxon>Globisporangium</taxon>
    </lineage>
</organism>
<dbReference type="VEuPathDB" id="FungiDB:PYU1_G005480"/>
<keyword evidence="2" id="KW-0159">Chromosome partition</keyword>
<dbReference type="FunCoup" id="K3WKJ9">
    <property type="interactions" value="197"/>
</dbReference>
<evidence type="ECO:0000313" key="4">
    <source>
        <dbReference type="EnsemblProtists" id="PYU1_T005491"/>
    </source>
</evidence>
<dbReference type="GO" id="GO:0140535">
    <property type="term" value="C:intracellular protein-containing complex"/>
    <property type="evidence" value="ECO:0007669"/>
    <property type="project" value="UniProtKB-ARBA"/>
</dbReference>
<dbReference type="STRING" id="431595.K3WKJ9"/>
<reference evidence="5" key="2">
    <citation type="submission" date="2010-04" db="EMBL/GenBank/DDBJ databases">
        <authorList>
            <person name="Buell R."/>
            <person name="Hamilton J."/>
            <person name="Hostetler J."/>
        </authorList>
    </citation>
    <scope>NUCLEOTIDE SEQUENCE [LARGE SCALE GENOMIC DNA]</scope>
    <source>
        <strain evidence="5">DAOM:BR144</strain>
    </source>
</reference>
<dbReference type="SUPFAM" id="SSF117916">
    <property type="entry name" value="Fe-S cluster assembly (FSCA) domain-like"/>
    <property type="match status" value="1"/>
</dbReference>
<dbReference type="InParanoid" id="K3WKJ9"/>
<sequence length="162" mass="18077">MAIQEKINANPTVYAVSATASKKYDEFDATTDEETVDPFEADEVFEILRHINDPEHPLTLEQLKVMSLENIHVDDKKGLVKVFFTPTIPHCSMATLIGLCLRVKLLRSLPSRFKVDILITPGTHSSEAAVNKQLNDKERVAAALENSHLLHVVNKCIANTDK</sequence>
<dbReference type="GO" id="GO:0007059">
    <property type="term" value="P:chromosome segregation"/>
    <property type="evidence" value="ECO:0007669"/>
    <property type="project" value="UniProtKB-KW"/>
</dbReference>
<reference evidence="4" key="3">
    <citation type="submission" date="2015-02" db="UniProtKB">
        <authorList>
            <consortium name="EnsemblProtists"/>
        </authorList>
    </citation>
    <scope>IDENTIFICATION</scope>
    <source>
        <strain evidence="4">DAOM BR144</strain>
    </source>
</reference>
<dbReference type="eggNOG" id="KOG3381">
    <property type="taxonomic scope" value="Eukaryota"/>
</dbReference>
<dbReference type="EnsemblProtists" id="PYU1_T005491">
    <property type="protein sequence ID" value="PYU1_T005491"/>
    <property type="gene ID" value="PYU1_G005480"/>
</dbReference>
<dbReference type="EMBL" id="GL376633">
    <property type="status" value="NOT_ANNOTATED_CDS"/>
    <property type="molecule type" value="Genomic_DNA"/>
</dbReference>
<name>K3WKJ9_GLOUD</name>
<dbReference type="GO" id="GO:0051604">
    <property type="term" value="P:protein maturation"/>
    <property type="evidence" value="ECO:0007669"/>
    <property type="project" value="InterPro"/>
</dbReference>
<dbReference type="InterPro" id="IPR002744">
    <property type="entry name" value="MIP18-like"/>
</dbReference>
<dbReference type="Proteomes" id="UP000019132">
    <property type="component" value="Unassembled WGS sequence"/>
</dbReference>